<dbReference type="InterPro" id="IPR038087">
    <property type="entry name" value="RNAP_delta_N_dom_sf"/>
</dbReference>
<dbReference type="InterPro" id="IPR050239">
    <property type="entry name" value="Sigma-70_RNA_pol_init_factors"/>
</dbReference>
<dbReference type="Gene3D" id="1.10.10.10">
    <property type="entry name" value="Winged helix-like DNA-binding domain superfamily/Winged helix DNA-binding domain"/>
    <property type="match status" value="1"/>
</dbReference>
<dbReference type="InterPro" id="IPR036388">
    <property type="entry name" value="WH-like_DNA-bd_sf"/>
</dbReference>
<protein>
    <submittedName>
        <fullName evidence="3">RNA polymerase sigma factor</fullName>
    </submittedName>
</protein>
<keyword evidence="1" id="KW-0804">Transcription</keyword>
<dbReference type="GO" id="GO:0003700">
    <property type="term" value="F:DNA-binding transcription factor activity"/>
    <property type="evidence" value="ECO:0007669"/>
    <property type="project" value="InterPro"/>
</dbReference>
<comment type="caution">
    <text evidence="3">The sequence shown here is derived from an EMBL/GenBank/DDBJ whole genome shotgun (WGS) entry which is preliminary data.</text>
</comment>
<dbReference type="CDD" id="cd06171">
    <property type="entry name" value="Sigma70_r4"/>
    <property type="match status" value="1"/>
</dbReference>
<dbReference type="PANTHER" id="PTHR30603">
    <property type="entry name" value="RNA POLYMERASE SIGMA FACTOR RPO"/>
    <property type="match status" value="1"/>
</dbReference>
<dbReference type="Pfam" id="PF05066">
    <property type="entry name" value="HARE-HTH"/>
    <property type="match status" value="1"/>
</dbReference>
<evidence type="ECO:0000259" key="2">
    <source>
        <dbReference type="PROSITE" id="PS51913"/>
    </source>
</evidence>
<dbReference type="AlphaFoldDB" id="A0A0G1K5H3"/>
<organism evidence="3 4">
    <name type="scientific">Candidatus Giovannonibacteria bacterium GW2011_GWC2_44_8</name>
    <dbReference type="NCBI Taxonomy" id="1618657"/>
    <lineage>
        <taxon>Bacteria</taxon>
        <taxon>Candidatus Giovannoniibacteriota</taxon>
    </lineage>
</organism>
<dbReference type="InterPro" id="IPR013324">
    <property type="entry name" value="RNA_pol_sigma_r3/r4-like"/>
</dbReference>
<evidence type="ECO:0000313" key="3">
    <source>
        <dbReference type="EMBL" id="KKT78981.1"/>
    </source>
</evidence>
<dbReference type="PANTHER" id="PTHR30603:SF47">
    <property type="entry name" value="RNA POLYMERASE SIGMA FACTOR SIGD, CHLOROPLASTIC"/>
    <property type="match status" value="1"/>
</dbReference>
<dbReference type="Proteomes" id="UP000034889">
    <property type="component" value="Unassembled WGS sequence"/>
</dbReference>
<name>A0A0G1K5H3_9BACT</name>
<dbReference type="PROSITE" id="PS51913">
    <property type="entry name" value="HTH_HARE"/>
    <property type="match status" value="1"/>
</dbReference>
<dbReference type="InterPro" id="IPR000943">
    <property type="entry name" value="RNA_pol_sigma70"/>
</dbReference>
<reference evidence="3 4" key="1">
    <citation type="journal article" date="2015" name="Nature">
        <title>rRNA introns, odd ribosomes, and small enigmatic genomes across a large radiation of phyla.</title>
        <authorList>
            <person name="Brown C.T."/>
            <person name="Hug L.A."/>
            <person name="Thomas B.C."/>
            <person name="Sharon I."/>
            <person name="Castelle C.J."/>
            <person name="Singh A."/>
            <person name="Wilkins M.J."/>
            <person name="Williams K.H."/>
            <person name="Banfield J.F."/>
        </authorList>
    </citation>
    <scope>NUCLEOTIDE SEQUENCE [LARGE SCALE GENOMIC DNA]</scope>
</reference>
<evidence type="ECO:0000256" key="1">
    <source>
        <dbReference type="ARBA" id="ARBA00023163"/>
    </source>
</evidence>
<sequence length="340" mass="38390">MQSFSPIKVSEEFLSTLPKRVRDVIERRFGIGKAKDRKTLEAIGTSYGITRERVRQIEAYGLKKLNANNAIKEKKDVFDALKSELLRRGGIAEEEKFLSSLAKSQEEKNNIRFLLTLAEDFKRIKEDEEFSGRWSADEKLASACHETLHILHKDLEGKDPMEDAEIKAKLASIAETSFNQNLGPDALESWLSVSKRVAKNKLGGWGLIDSPHISPRGVRDLAFLVMKQHGSPMHFSEVTQAIKKNLSEPAHLQTVHNELIKDNRFVLVGRGLYALREWGYEPGTVKDVIKNILASSGPLPKEKVIEKVLKERHVKTATILINLQDKRNFKSLEDGSITLV</sequence>
<dbReference type="Gene3D" id="1.10.10.1250">
    <property type="entry name" value="RNA polymerase, subunit delta, N-terminal domain"/>
    <property type="match status" value="1"/>
</dbReference>
<proteinExistence type="predicted"/>
<dbReference type="SUPFAM" id="SSF88659">
    <property type="entry name" value="Sigma3 and sigma4 domains of RNA polymerase sigma factors"/>
    <property type="match status" value="1"/>
</dbReference>
<dbReference type="GO" id="GO:0006352">
    <property type="term" value="P:DNA-templated transcription initiation"/>
    <property type="evidence" value="ECO:0007669"/>
    <property type="project" value="InterPro"/>
</dbReference>
<gene>
    <name evidence="3" type="ORF">UW74_C0008G0005</name>
</gene>
<feature type="domain" description="HTH HARE-type" evidence="2">
    <location>
        <begin position="216"/>
        <end position="278"/>
    </location>
</feature>
<evidence type="ECO:0000313" key="4">
    <source>
        <dbReference type="Proteomes" id="UP000034889"/>
    </source>
</evidence>
<accession>A0A0G1K5H3</accession>
<dbReference type="InterPro" id="IPR007759">
    <property type="entry name" value="Asxl_HARE-HTH"/>
</dbReference>
<dbReference type="EMBL" id="LCJM01000008">
    <property type="protein sequence ID" value="KKT78981.1"/>
    <property type="molecule type" value="Genomic_DNA"/>
</dbReference>
<dbReference type="Pfam" id="PF04545">
    <property type="entry name" value="Sigma70_r4"/>
    <property type="match status" value="1"/>
</dbReference>
<dbReference type="PRINTS" id="PR00046">
    <property type="entry name" value="SIGMA70FCT"/>
</dbReference>
<dbReference type="InterPro" id="IPR007630">
    <property type="entry name" value="RNA_pol_sigma70_r4"/>
</dbReference>